<protein>
    <recommendedName>
        <fullName evidence="3">histidine kinase</fullName>
        <ecNumber evidence="3">2.7.13.3</ecNumber>
    </recommendedName>
</protein>
<dbReference type="InterPro" id="IPR004358">
    <property type="entry name" value="Sig_transdc_His_kin-like_C"/>
</dbReference>
<dbReference type="Proteomes" id="UP001183619">
    <property type="component" value="Unassembled WGS sequence"/>
</dbReference>
<dbReference type="Pfam" id="PF00512">
    <property type="entry name" value="HisKA"/>
    <property type="match status" value="1"/>
</dbReference>
<keyword evidence="6 11" id="KW-0812">Transmembrane</keyword>
<evidence type="ECO:0000256" key="11">
    <source>
        <dbReference type="SAM" id="Phobius"/>
    </source>
</evidence>
<evidence type="ECO:0000259" key="12">
    <source>
        <dbReference type="PROSITE" id="PS50109"/>
    </source>
</evidence>
<dbReference type="GO" id="GO:0016301">
    <property type="term" value="F:kinase activity"/>
    <property type="evidence" value="ECO:0007669"/>
    <property type="project" value="UniProtKB-KW"/>
</dbReference>
<dbReference type="CDD" id="cd00075">
    <property type="entry name" value="HATPase"/>
    <property type="match status" value="1"/>
</dbReference>
<comment type="subcellular location">
    <subcellularLocation>
        <location evidence="2">Cell membrane</location>
    </subcellularLocation>
</comment>
<dbReference type="EMBL" id="JAVDYF010000001">
    <property type="protein sequence ID" value="MDR7355291.1"/>
    <property type="molecule type" value="Genomic_DNA"/>
</dbReference>
<dbReference type="SUPFAM" id="SSF158472">
    <property type="entry name" value="HAMP domain-like"/>
    <property type="match status" value="1"/>
</dbReference>
<evidence type="ECO:0000313" key="15">
    <source>
        <dbReference type="Proteomes" id="UP001183619"/>
    </source>
</evidence>
<evidence type="ECO:0000256" key="9">
    <source>
        <dbReference type="ARBA" id="ARBA00023012"/>
    </source>
</evidence>
<dbReference type="EC" id="2.7.13.3" evidence="3"/>
<dbReference type="InterPro" id="IPR036097">
    <property type="entry name" value="HisK_dim/P_sf"/>
</dbReference>
<evidence type="ECO:0000256" key="6">
    <source>
        <dbReference type="ARBA" id="ARBA00022692"/>
    </source>
</evidence>
<keyword evidence="4" id="KW-0597">Phosphoprotein</keyword>
<dbReference type="InterPro" id="IPR003661">
    <property type="entry name" value="HisK_dim/P_dom"/>
</dbReference>
<keyword evidence="9" id="KW-0902">Two-component regulatory system</keyword>
<evidence type="ECO:0000256" key="3">
    <source>
        <dbReference type="ARBA" id="ARBA00012438"/>
    </source>
</evidence>
<feature type="domain" description="HAMP" evidence="13">
    <location>
        <begin position="193"/>
        <end position="245"/>
    </location>
</feature>
<dbReference type="CDD" id="cd06225">
    <property type="entry name" value="HAMP"/>
    <property type="match status" value="1"/>
</dbReference>
<dbReference type="InterPro" id="IPR036890">
    <property type="entry name" value="HATPase_C_sf"/>
</dbReference>
<dbReference type="InterPro" id="IPR003660">
    <property type="entry name" value="HAMP_dom"/>
</dbReference>
<name>A0ABU2B9K0_9CORY</name>
<dbReference type="Pfam" id="PF02518">
    <property type="entry name" value="HATPase_c"/>
    <property type="match status" value="1"/>
</dbReference>
<dbReference type="Gene3D" id="3.30.565.10">
    <property type="entry name" value="Histidine kinase-like ATPase, C-terminal domain"/>
    <property type="match status" value="1"/>
</dbReference>
<keyword evidence="10 11" id="KW-0472">Membrane</keyword>
<dbReference type="PANTHER" id="PTHR45436">
    <property type="entry name" value="SENSOR HISTIDINE KINASE YKOH"/>
    <property type="match status" value="1"/>
</dbReference>
<evidence type="ECO:0000256" key="2">
    <source>
        <dbReference type="ARBA" id="ARBA00004236"/>
    </source>
</evidence>
<keyword evidence="15" id="KW-1185">Reference proteome</keyword>
<proteinExistence type="predicted"/>
<dbReference type="SMART" id="SM00304">
    <property type="entry name" value="HAMP"/>
    <property type="match status" value="1"/>
</dbReference>
<evidence type="ECO:0000256" key="7">
    <source>
        <dbReference type="ARBA" id="ARBA00022777"/>
    </source>
</evidence>
<dbReference type="PANTHER" id="PTHR45436:SF5">
    <property type="entry name" value="SENSOR HISTIDINE KINASE TRCS"/>
    <property type="match status" value="1"/>
</dbReference>
<organism evidence="14 15">
    <name type="scientific">Corynebacterium felinum</name>
    <dbReference type="NCBI Taxonomy" id="131318"/>
    <lineage>
        <taxon>Bacteria</taxon>
        <taxon>Bacillati</taxon>
        <taxon>Actinomycetota</taxon>
        <taxon>Actinomycetes</taxon>
        <taxon>Mycobacteriales</taxon>
        <taxon>Corynebacteriaceae</taxon>
        <taxon>Corynebacterium</taxon>
    </lineage>
</organism>
<dbReference type="Gene3D" id="6.10.340.10">
    <property type="match status" value="1"/>
</dbReference>
<comment type="caution">
    <text evidence="14">The sequence shown here is derived from an EMBL/GenBank/DDBJ whole genome shotgun (WGS) entry which is preliminary data.</text>
</comment>
<evidence type="ECO:0000256" key="8">
    <source>
        <dbReference type="ARBA" id="ARBA00022989"/>
    </source>
</evidence>
<dbReference type="SUPFAM" id="SSF47384">
    <property type="entry name" value="Homodimeric domain of signal transducing histidine kinase"/>
    <property type="match status" value="1"/>
</dbReference>
<evidence type="ECO:0000256" key="5">
    <source>
        <dbReference type="ARBA" id="ARBA00022679"/>
    </source>
</evidence>
<keyword evidence="5" id="KW-0808">Transferase</keyword>
<dbReference type="InterPro" id="IPR003594">
    <property type="entry name" value="HATPase_dom"/>
</dbReference>
<dbReference type="Pfam" id="PF00672">
    <property type="entry name" value="HAMP"/>
    <property type="match status" value="1"/>
</dbReference>
<evidence type="ECO:0000313" key="14">
    <source>
        <dbReference type="EMBL" id="MDR7355291.1"/>
    </source>
</evidence>
<feature type="domain" description="Histidine kinase" evidence="12">
    <location>
        <begin position="253"/>
        <end position="470"/>
    </location>
</feature>
<evidence type="ECO:0000259" key="13">
    <source>
        <dbReference type="PROSITE" id="PS50885"/>
    </source>
</evidence>
<dbReference type="SMART" id="SM00388">
    <property type="entry name" value="HisKA"/>
    <property type="match status" value="1"/>
</dbReference>
<dbReference type="Gene3D" id="1.10.287.130">
    <property type="match status" value="1"/>
</dbReference>
<keyword evidence="7 14" id="KW-0418">Kinase</keyword>
<evidence type="ECO:0000256" key="10">
    <source>
        <dbReference type="ARBA" id="ARBA00023136"/>
    </source>
</evidence>
<dbReference type="CDD" id="cd00082">
    <property type="entry name" value="HisKA"/>
    <property type="match status" value="1"/>
</dbReference>
<dbReference type="PROSITE" id="PS50109">
    <property type="entry name" value="HIS_KIN"/>
    <property type="match status" value="1"/>
</dbReference>
<comment type="catalytic activity">
    <reaction evidence="1">
        <text>ATP + protein L-histidine = ADP + protein N-phospho-L-histidine.</text>
        <dbReference type="EC" id="2.7.13.3"/>
    </reaction>
</comment>
<dbReference type="InterPro" id="IPR050428">
    <property type="entry name" value="TCS_sensor_his_kinase"/>
</dbReference>
<dbReference type="SUPFAM" id="SSF55874">
    <property type="entry name" value="ATPase domain of HSP90 chaperone/DNA topoisomerase II/histidine kinase"/>
    <property type="match status" value="1"/>
</dbReference>
<keyword evidence="8 11" id="KW-1133">Transmembrane helix</keyword>
<dbReference type="SMART" id="SM00387">
    <property type="entry name" value="HATPase_c"/>
    <property type="match status" value="1"/>
</dbReference>
<sequence>MIWIIVVVFSALASMVFLQDTVRRSQVHTSANASVEKAVLELRSFSDNFGQDFPDSRSLLENFLRREIPDRNEVLIGVVDSHLIQQQGFKSSEKPAVLSLDEQLLRSVIADVSYSGITSTPEYKNVHWGKVPIGTEMHSNQEQNQVFYRTDYLLVLVFTSARYDAVAQETKLFAALGFLGLLLSAVIAWLVAAQVLVPVRALRDVAAQISDSDLKTRVPVHGDDEIAQLARTFNRMLDRIDLAYAAQRQFVDDAGHELRTPITVVRGHLELLESGDAAQRTRSIQLCTQELDRMTRMVNDLLTLAIADANAADFLHLAPCDLSELSISLDDKAAMLSQGRTDLVAIAEGVVLLDAERVTEAVLELVRNAVKYTDEVTPILLSSSLDESAQTVSFSVRDFGPGVKPEAKENLFKRFRRGQHEQSDKGVAKKGAGLGLSIVSAIAQAHGGHAWVESVEGQGATFGITLPVQSADDPFF</sequence>
<reference evidence="14 15" key="1">
    <citation type="submission" date="2023-07" db="EMBL/GenBank/DDBJ databases">
        <title>Sequencing the genomes of 1000 actinobacteria strains.</title>
        <authorList>
            <person name="Klenk H.-P."/>
        </authorList>
    </citation>
    <scope>NUCLEOTIDE SEQUENCE [LARGE SCALE GENOMIC DNA]</scope>
    <source>
        <strain evidence="14 15">DSM 44508</strain>
    </source>
</reference>
<dbReference type="PRINTS" id="PR00344">
    <property type="entry name" value="BCTRLSENSOR"/>
</dbReference>
<evidence type="ECO:0000256" key="4">
    <source>
        <dbReference type="ARBA" id="ARBA00022553"/>
    </source>
</evidence>
<evidence type="ECO:0000256" key="1">
    <source>
        <dbReference type="ARBA" id="ARBA00000085"/>
    </source>
</evidence>
<accession>A0ABU2B9K0</accession>
<dbReference type="PROSITE" id="PS50885">
    <property type="entry name" value="HAMP"/>
    <property type="match status" value="1"/>
</dbReference>
<gene>
    <name evidence="14" type="ORF">J2S37_001829</name>
</gene>
<dbReference type="InterPro" id="IPR005467">
    <property type="entry name" value="His_kinase_dom"/>
</dbReference>
<feature type="transmembrane region" description="Helical" evidence="11">
    <location>
        <begin position="172"/>
        <end position="193"/>
    </location>
</feature>